<dbReference type="Pfam" id="PF02353">
    <property type="entry name" value="CMAS"/>
    <property type="match status" value="1"/>
</dbReference>
<dbReference type="InterPro" id="IPR003333">
    <property type="entry name" value="CMAS"/>
</dbReference>
<dbReference type="SUPFAM" id="SSF53335">
    <property type="entry name" value="S-adenosyl-L-methionine-dependent methyltransferases"/>
    <property type="match status" value="1"/>
</dbReference>
<dbReference type="PANTHER" id="PTHR43675:SF30">
    <property type="entry name" value="CYCLOPROPANE-FATTY-ACYL-PHOSPHOLIPID SYNTHASE"/>
    <property type="match status" value="1"/>
</dbReference>
<dbReference type="GO" id="GO:0008168">
    <property type="term" value="F:methyltransferase activity"/>
    <property type="evidence" value="ECO:0007669"/>
    <property type="project" value="TreeGrafter"/>
</dbReference>
<accession>M8A8G1</accession>
<dbReference type="eggNOG" id="ENOG502QSMW">
    <property type="taxonomic scope" value="Eukaryota"/>
</dbReference>
<protein>
    <submittedName>
        <fullName evidence="1">Cyclopropane-fatty-acyl-phospholipid synthase</fullName>
    </submittedName>
</protein>
<gene>
    <name evidence="1" type="ORF">TRIUR3_34519</name>
</gene>
<name>M8A8G1_TRIUA</name>
<dbReference type="InterPro" id="IPR026669">
    <property type="entry name" value="Arsenite_MeTrfase-like"/>
</dbReference>
<dbReference type="EMBL" id="KD008338">
    <property type="protein sequence ID" value="EMS68326.1"/>
    <property type="molecule type" value="Genomic_DNA"/>
</dbReference>
<dbReference type="PIRSF" id="PIRSF003085">
    <property type="entry name" value="CMAS"/>
    <property type="match status" value="1"/>
</dbReference>
<proteinExistence type="predicted"/>
<reference evidence="1" key="1">
    <citation type="journal article" date="2013" name="Nature">
        <title>Draft genome of the wheat A-genome progenitor Triticum urartu.</title>
        <authorList>
            <person name="Ling H.Q."/>
            <person name="Zhao S."/>
            <person name="Liu D."/>
            <person name="Wang J."/>
            <person name="Sun H."/>
            <person name="Zhang C."/>
            <person name="Fan H."/>
            <person name="Li D."/>
            <person name="Dong L."/>
            <person name="Tao Y."/>
            <person name="Gao C."/>
            <person name="Wu H."/>
            <person name="Li Y."/>
            <person name="Cui Y."/>
            <person name="Guo X."/>
            <person name="Zheng S."/>
            <person name="Wang B."/>
            <person name="Yu K."/>
            <person name="Liang Q."/>
            <person name="Yang W."/>
            <person name="Lou X."/>
            <person name="Chen J."/>
            <person name="Feng M."/>
            <person name="Jian J."/>
            <person name="Zhang X."/>
            <person name="Luo G."/>
            <person name="Jiang Y."/>
            <person name="Liu J."/>
            <person name="Wang Z."/>
            <person name="Sha Y."/>
            <person name="Zhang B."/>
            <person name="Wu H."/>
            <person name="Tang D."/>
            <person name="Shen Q."/>
            <person name="Xue P."/>
            <person name="Zou S."/>
            <person name="Wang X."/>
            <person name="Liu X."/>
            <person name="Wang F."/>
            <person name="Yang Y."/>
            <person name="An X."/>
            <person name="Dong Z."/>
            <person name="Zhang K."/>
            <person name="Zhang X."/>
            <person name="Luo M.C."/>
            <person name="Dvorak J."/>
            <person name="Tong Y."/>
            <person name="Wang J."/>
            <person name="Yang H."/>
            <person name="Li Z."/>
            <person name="Wang D."/>
            <person name="Zhang A."/>
            <person name="Wang J."/>
        </authorList>
    </citation>
    <scope>NUCLEOTIDE SEQUENCE</scope>
</reference>
<dbReference type="AlphaFoldDB" id="M8A8G1"/>
<dbReference type="InterPro" id="IPR029063">
    <property type="entry name" value="SAM-dependent_MTases_sf"/>
</dbReference>
<dbReference type="CDD" id="cd02440">
    <property type="entry name" value="AdoMet_MTases"/>
    <property type="match status" value="1"/>
</dbReference>
<dbReference type="OMA" id="LWEFYLC"/>
<organism evidence="1">
    <name type="scientific">Triticum urartu</name>
    <name type="common">Red wild einkorn</name>
    <name type="synonym">Crithodium urartu</name>
    <dbReference type="NCBI Taxonomy" id="4572"/>
    <lineage>
        <taxon>Eukaryota</taxon>
        <taxon>Viridiplantae</taxon>
        <taxon>Streptophyta</taxon>
        <taxon>Embryophyta</taxon>
        <taxon>Tracheophyta</taxon>
        <taxon>Spermatophyta</taxon>
        <taxon>Magnoliopsida</taxon>
        <taxon>Liliopsida</taxon>
        <taxon>Poales</taxon>
        <taxon>Poaceae</taxon>
        <taxon>BOP clade</taxon>
        <taxon>Pooideae</taxon>
        <taxon>Triticodae</taxon>
        <taxon>Triticeae</taxon>
        <taxon>Triticinae</taxon>
        <taxon>Triticum</taxon>
    </lineage>
</organism>
<dbReference type="PANTHER" id="PTHR43675">
    <property type="entry name" value="ARSENITE METHYLTRANSFERASE"/>
    <property type="match status" value="1"/>
</dbReference>
<dbReference type="GO" id="GO:0008610">
    <property type="term" value="P:lipid biosynthetic process"/>
    <property type="evidence" value="ECO:0007669"/>
    <property type="project" value="InterPro"/>
</dbReference>
<sequence length="377" mass="43343">MAHRGSGAPLLVQWRTAITIATESDLGLADAYINGWCSFDDKKEGLLNLFLIFITNRGAPKSSSSIVSKRGWWTPMLLTAGLASAKYFLRHTSRKNSVTQTRRNISQHYDLSNDFFSLFLDKTMTYSCGIFKREDECLEESQIRKLNLLIYKAKVERDHHVLEIGSGWGGLAIQVVKQTGRKYTGITLSEEQLKFAHGKVKEAGLEKRYRCLRLVKKHFHVFQKDHITFLLCDYRQIPARKYDRIISCEMIEHVGHEYLDAFFTCCESHLAQDGIFVLQAITMPDELYEEYIRSPGFIKEYIFPGGSLPSLSRITSVSASARLCEILALGFDDKFIRVWEYYFIYCAAGFRTRTLGDYQNCNRKQAASWILAYNTFK</sequence>
<evidence type="ECO:0000313" key="1">
    <source>
        <dbReference type="EMBL" id="EMS68326.1"/>
    </source>
</evidence>
<dbReference type="Gene3D" id="3.40.50.150">
    <property type="entry name" value="Vaccinia Virus protein VP39"/>
    <property type="match status" value="1"/>
</dbReference>
<dbReference type="STRING" id="4572.M8A8G1"/>